<dbReference type="EMBL" id="MU005614">
    <property type="protein sequence ID" value="KAF2678104.1"/>
    <property type="molecule type" value="Genomic_DNA"/>
</dbReference>
<reference evidence="2" key="1">
    <citation type="journal article" date="2020" name="Stud. Mycol.">
        <title>101 Dothideomycetes genomes: a test case for predicting lifestyles and emergence of pathogens.</title>
        <authorList>
            <person name="Haridas S."/>
            <person name="Albert R."/>
            <person name="Binder M."/>
            <person name="Bloem J."/>
            <person name="Labutti K."/>
            <person name="Salamov A."/>
            <person name="Andreopoulos B."/>
            <person name="Baker S."/>
            <person name="Barry K."/>
            <person name="Bills G."/>
            <person name="Bluhm B."/>
            <person name="Cannon C."/>
            <person name="Castanera R."/>
            <person name="Culley D."/>
            <person name="Daum C."/>
            <person name="Ezra D."/>
            <person name="Gonzalez J."/>
            <person name="Henrissat B."/>
            <person name="Kuo A."/>
            <person name="Liang C."/>
            <person name="Lipzen A."/>
            <person name="Lutzoni F."/>
            <person name="Magnuson J."/>
            <person name="Mondo S."/>
            <person name="Nolan M."/>
            <person name="Ohm R."/>
            <person name="Pangilinan J."/>
            <person name="Park H.-J."/>
            <person name="Ramirez L."/>
            <person name="Alfaro M."/>
            <person name="Sun H."/>
            <person name="Tritt A."/>
            <person name="Yoshinaga Y."/>
            <person name="Zwiers L.-H."/>
            <person name="Turgeon B."/>
            <person name="Goodwin S."/>
            <person name="Spatafora J."/>
            <person name="Crous P."/>
            <person name="Grigoriev I."/>
        </authorList>
    </citation>
    <scope>NUCLEOTIDE SEQUENCE</scope>
    <source>
        <strain evidence="2">CBS 122367</strain>
    </source>
</reference>
<evidence type="ECO:0000256" key="1">
    <source>
        <dbReference type="SAM" id="MobiDB-lite"/>
    </source>
</evidence>
<feature type="compositionally biased region" description="Basic and acidic residues" evidence="1">
    <location>
        <begin position="75"/>
        <end position="85"/>
    </location>
</feature>
<keyword evidence="3" id="KW-1185">Reference proteome</keyword>
<sequence length="381" mass="42182">MRLHVCFLLLSVLGGFGIAVAYLGRTVLKTRITTIIIPTARSSSELPGALGPWRERSLSNAAVELPRVTGLRVKSENDSLRKRQTEPTGAPSPELTGALSGGTVEDLNEGRKAIAECFVNNTEHGGDCFYAFKDLQASFRGLIRTLKDPNDMEISKIFQEDWCTPTQVYQPRNWYEYSLCGACLQKGVEVTKDNWERMLDLIFNFCKSKAPSLYLLLLGVNTFYRSEAKDHYYELDQRIKDVPSLSSKFKNSPELNSATIQRSKTRTGTGPSGATGSFSAPIATQPFPTLNRTRKISPVPTSIPGQLPAGWPYTSYAVARRPGSTTTTTLFNATGSSGAIVILAPFLCRQFDLVVRVNVHEASADFDFDFGFNFDRFELED</sequence>
<proteinExistence type="predicted"/>
<evidence type="ECO:0000313" key="3">
    <source>
        <dbReference type="Proteomes" id="UP000799291"/>
    </source>
</evidence>
<protein>
    <submittedName>
        <fullName evidence="2">Uncharacterized protein</fullName>
    </submittedName>
</protein>
<accession>A0A6G1IIN4</accession>
<name>A0A6G1IIN4_9PLEO</name>
<gene>
    <name evidence="2" type="ORF">K458DRAFT_395175</name>
</gene>
<dbReference type="Proteomes" id="UP000799291">
    <property type="component" value="Unassembled WGS sequence"/>
</dbReference>
<feature type="region of interest" description="Disordered" evidence="1">
    <location>
        <begin position="75"/>
        <end position="102"/>
    </location>
</feature>
<feature type="region of interest" description="Disordered" evidence="1">
    <location>
        <begin position="248"/>
        <end position="278"/>
    </location>
</feature>
<evidence type="ECO:0000313" key="2">
    <source>
        <dbReference type="EMBL" id="KAF2678104.1"/>
    </source>
</evidence>
<organism evidence="2 3">
    <name type="scientific">Lentithecium fluviatile CBS 122367</name>
    <dbReference type="NCBI Taxonomy" id="1168545"/>
    <lineage>
        <taxon>Eukaryota</taxon>
        <taxon>Fungi</taxon>
        <taxon>Dikarya</taxon>
        <taxon>Ascomycota</taxon>
        <taxon>Pezizomycotina</taxon>
        <taxon>Dothideomycetes</taxon>
        <taxon>Pleosporomycetidae</taxon>
        <taxon>Pleosporales</taxon>
        <taxon>Massarineae</taxon>
        <taxon>Lentitheciaceae</taxon>
        <taxon>Lentithecium</taxon>
    </lineage>
</organism>
<dbReference type="AlphaFoldDB" id="A0A6G1IIN4"/>